<evidence type="ECO:0000313" key="1">
    <source>
        <dbReference type="EMBL" id="ETO04764.1"/>
    </source>
</evidence>
<sequence>MYVRISVLNKFFIKKFLIFIEKKITFIVKIHFIFQKYFKTPLLALERKKAQYLPFCIIKNNLKKKKMITLSNEKQTLTQLTLFEEEKIQVILQHCIRTLKIKL</sequence>
<reference evidence="1 2" key="1">
    <citation type="journal article" date="2013" name="Curr. Biol.">
        <title>The Genome of the Foraminiferan Reticulomyxa filosa.</title>
        <authorList>
            <person name="Glockner G."/>
            <person name="Hulsmann N."/>
            <person name="Schleicher M."/>
            <person name="Noegel A.A."/>
            <person name="Eichinger L."/>
            <person name="Gallinger C."/>
            <person name="Pawlowski J."/>
            <person name="Sierra R."/>
            <person name="Euteneuer U."/>
            <person name="Pillet L."/>
            <person name="Moustafa A."/>
            <person name="Platzer M."/>
            <person name="Groth M."/>
            <person name="Szafranski K."/>
            <person name="Schliwa M."/>
        </authorList>
    </citation>
    <scope>NUCLEOTIDE SEQUENCE [LARGE SCALE GENOMIC DNA]</scope>
</reference>
<protein>
    <submittedName>
        <fullName evidence="1">Uncharacterized protein</fullName>
    </submittedName>
</protein>
<dbReference type="EMBL" id="ASPP01028967">
    <property type="protein sequence ID" value="ETO04764.1"/>
    <property type="molecule type" value="Genomic_DNA"/>
</dbReference>
<keyword evidence="2" id="KW-1185">Reference proteome</keyword>
<evidence type="ECO:0000313" key="2">
    <source>
        <dbReference type="Proteomes" id="UP000023152"/>
    </source>
</evidence>
<dbReference type="AlphaFoldDB" id="X6LSZ1"/>
<accession>X6LSZ1</accession>
<name>X6LSZ1_RETFI</name>
<comment type="caution">
    <text evidence="1">The sequence shown here is derived from an EMBL/GenBank/DDBJ whole genome shotgun (WGS) entry which is preliminary data.</text>
</comment>
<dbReference type="Proteomes" id="UP000023152">
    <property type="component" value="Unassembled WGS sequence"/>
</dbReference>
<proteinExistence type="predicted"/>
<gene>
    <name evidence="1" type="ORF">RFI_32633</name>
</gene>
<organism evidence="1 2">
    <name type="scientific">Reticulomyxa filosa</name>
    <dbReference type="NCBI Taxonomy" id="46433"/>
    <lineage>
        <taxon>Eukaryota</taxon>
        <taxon>Sar</taxon>
        <taxon>Rhizaria</taxon>
        <taxon>Retaria</taxon>
        <taxon>Foraminifera</taxon>
        <taxon>Monothalamids</taxon>
        <taxon>Reticulomyxidae</taxon>
        <taxon>Reticulomyxa</taxon>
    </lineage>
</organism>